<dbReference type="EMBL" id="HBHP01033034">
    <property type="protein sequence ID" value="CAD9776327.1"/>
    <property type="molecule type" value="Transcribed_RNA"/>
</dbReference>
<feature type="compositionally biased region" description="Basic residues" evidence="1">
    <location>
        <begin position="61"/>
        <end position="70"/>
    </location>
</feature>
<protein>
    <submittedName>
        <fullName evidence="3">Uncharacterized protein</fullName>
    </submittedName>
</protein>
<name>A0A7S2U1B5_9EUKA</name>
<feature type="compositionally biased region" description="Low complexity" evidence="1">
    <location>
        <begin position="73"/>
        <end position="94"/>
    </location>
</feature>
<organism evidence="3">
    <name type="scientific">Lotharella oceanica</name>
    <dbReference type="NCBI Taxonomy" id="641309"/>
    <lineage>
        <taxon>Eukaryota</taxon>
        <taxon>Sar</taxon>
        <taxon>Rhizaria</taxon>
        <taxon>Cercozoa</taxon>
        <taxon>Chlorarachniophyceae</taxon>
        <taxon>Lotharella</taxon>
    </lineage>
</organism>
<sequence>MEHRQLAAFVKMKLGRRDFDRKLLVGLVGNGAVEKEEEDDGAGNVSIRPTPVSSWGSSERRSKRQRRKRRDTVAGPAPACRAASSAAVCPSPRLSSPPLPSPSPGFAPPPSPSDEAKPSDASAETWSCKNCTVSNPFTTAERLHRAFAIEDCFCVLPVGLVGWE</sequence>
<evidence type="ECO:0000313" key="3">
    <source>
        <dbReference type="EMBL" id="CAD9776328.1"/>
    </source>
</evidence>
<feature type="region of interest" description="Disordered" evidence="1">
    <location>
        <begin position="31"/>
        <end position="122"/>
    </location>
</feature>
<accession>A0A7S2U1B5</accession>
<feature type="compositionally biased region" description="Pro residues" evidence="1">
    <location>
        <begin position="95"/>
        <end position="112"/>
    </location>
</feature>
<dbReference type="AlphaFoldDB" id="A0A7S2U1B5"/>
<evidence type="ECO:0000313" key="2">
    <source>
        <dbReference type="EMBL" id="CAD9776327.1"/>
    </source>
</evidence>
<evidence type="ECO:0000256" key="1">
    <source>
        <dbReference type="SAM" id="MobiDB-lite"/>
    </source>
</evidence>
<proteinExistence type="predicted"/>
<gene>
    <name evidence="2" type="ORF">LSP00402_LOCUS20332</name>
    <name evidence="3" type="ORF">LSP00402_LOCUS20333</name>
</gene>
<dbReference type="EMBL" id="HBHP01033035">
    <property type="protein sequence ID" value="CAD9776328.1"/>
    <property type="molecule type" value="Transcribed_RNA"/>
</dbReference>
<reference evidence="3" key="1">
    <citation type="submission" date="2021-01" db="EMBL/GenBank/DDBJ databases">
        <authorList>
            <person name="Corre E."/>
            <person name="Pelletier E."/>
            <person name="Niang G."/>
            <person name="Scheremetjew M."/>
            <person name="Finn R."/>
            <person name="Kale V."/>
            <person name="Holt S."/>
            <person name="Cochrane G."/>
            <person name="Meng A."/>
            <person name="Brown T."/>
            <person name="Cohen L."/>
        </authorList>
    </citation>
    <scope>NUCLEOTIDE SEQUENCE</scope>
    <source>
        <strain evidence="3">CCMP622</strain>
    </source>
</reference>